<feature type="transmembrane region" description="Helical" evidence="3">
    <location>
        <begin position="179"/>
        <end position="199"/>
    </location>
</feature>
<dbReference type="CDD" id="cd01949">
    <property type="entry name" value="GGDEF"/>
    <property type="match status" value="1"/>
</dbReference>
<evidence type="ECO:0000313" key="6">
    <source>
        <dbReference type="Proteomes" id="UP000005297"/>
    </source>
</evidence>
<dbReference type="Gene3D" id="2.60.40.2380">
    <property type="match status" value="1"/>
</dbReference>
<dbReference type="Pfam" id="PF00990">
    <property type="entry name" value="GGDEF"/>
    <property type="match status" value="1"/>
</dbReference>
<organism evidence="5 6">
    <name type="scientific">Mariprofundus ferrooxydans PV-1</name>
    <dbReference type="NCBI Taxonomy" id="314345"/>
    <lineage>
        <taxon>Bacteria</taxon>
        <taxon>Pseudomonadati</taxon>
        <taxon>Pseudomonadota</taxon>
        <taxon>Candidatius Mariprofundia</taxon>
        <taxon>Mariprofundales</taxon>
        <taxon>Mariprofundaceae</taxon>
        <taxon>Mariprofundus</taxon>
    </lineage>
</organism>
<dbReference type="NCBIfam" id="TIGR00254">
    <property type="entry name" value="GGDEF"/>
    <property type="match status" value="1"/>
</dbReference>
<dbReference type="SMART" id="SM00267">
    <property type="entry name" value="GGDEF"/>
    <property type="match status" value="1"/>
</dbReference>
<dbReference type="Pfam" id="PF07695">
    <property type="entry name" value="7TMR-DISM_7TM"/>
    <property type="match status" value="1"/>
</dbReference>
<gene>
    <name evidence="5" type="ORF">SPV1_02317</name>
</gene>
<dbReference type="InterPro" id="IPR043128">
    <property type="entry name" value="Rev_trsase/Diguanyl_cyclase"/>
</dbReference>
<evidence type="ECO:0000256" key="3">
    <source>
        <dbReference type="SAM" id="Phobius"/>
    </source>
</evidence>
<keyword evidence="3" id="KW-0472">Membrane</keyword>
<dbReference type="SUPFAM" id="SSF55073">
    <property type="entry name" value="Nucleotide cyclase"/>
    <property type="match status" value="1"/>
</dbReference>
<dbReference type="GO" id="GO:0052621">
    <property type="term" value="F:diguanylate cyclase activity"/>
    <property type="evidence" value="ECO:0007669"/>
    <property type="project" value="UniProtKB-EC"/>
</dbReference>
<feature type="transmembrane region" description="Helical" evidence="3">
    <location>
        <begin position="246"/>
        <end position="264"/>
    </location>
</feature>
<protein>
    <recommendedName>
        <fullName evidence="1">diguanylate cyclase</fullName>
        <ecNumber evidence="1">2.7.7.65</ecNumber>
    </recommendedName>
</protein>
<feature type="transmembrane region" description="Helical" evidence="3">
    <location>
        <begin position="211"/>
        <end position="234"/>
    </location>
</feature>
<dbReference type="InterPro" id="IPR029787">
    <property type="entry name" value="Nucleotide_cyclase"/>
</dbReference>
<dbReference type="PANTHER" id="PTHR45138">
    <property type="entry name" value="REGULATORY COMPONENTS OF SENSORY TRANSDUCTION SYSTEM"/>
    <property type="match status" value="1"/>
</dbReference>
<dbReference type="EC" id="2.7.7.65" evidence="1"/>
<dbReference type="InterPro" id="IPR000160">
    <property type="entry name" value="GGDEF_dom"/>
</dbReference>
<dbReference type="OrthoDB" id="5289013at2"/>
<dbReference type="GO" id="GO:1902201">
    <property type="term" value="P:negative regulation of bacterial-type flagellum-dependent cell motility"/>
    <property type="evidence" value="ECO:0007669"/>
    <property type="project" value="TreeGrafter"/>
</dbReference>
<dbReference type="InParanoid" id="Q0F205"/>
<evidence type="ECO:0000256" key="1">
    <source>
        <dbReference type="ARBA" id="ARBA00012528"/>
    </source>
</evidence>
<keyword evidence="3" id="KW-1133">Transmembrane helix</keyword>
<dbReference type="Pfam" id="PF07696">
    <property type="entry name" value="7TMR-DISMED2"/>
    <property type="match status" value="1"/>
</dbReference>
<evidence type="ECO:0000256" key="2">
    <source>
        <dbReference type="ARBA" id="ARBA00034247"/>
    </source>
</evidence>
<dbReference type="GO" id="GO:0005886">
    <property type="term" value="C:plasma membrane"/>
    <property type="evidence" value="ECO:0007669"/>
    <property type="project" value="TreeGrafter"/>
</dbReference>
<feature type="transmembrane region" description="Helical" evidence="3">
    <location>
        <begin position="276"/>
        <end position="293"/>
    </location>
</feature>
<keyword evidence="6" id="KW-1185">Reference proteome</keyword>
<feature type="domain" description="GGDEF" evidence="4">
    <location>
        <begin position="458"/>
        <end position="591"/>
    </location>
</feature>
<dbReference type="InterPro" id="IPR011623">
    <property type="entry name" value="7TMR_DISM_rcpt_extracell_dom1"/>
</dbReference>
<feature type="transmembrane region" description="Helical" evidence="3">
    <location>
        <begin position="299"/>
        <end position="317"/>
    </location>
</feature>
<dbReference type="InterPro" id="IPR050469">
    <property type="entry name" value="Diguanylate_Cyclase"/>
</dbReference>
<reference evidence="5 6" key="1">
    <citation type="submission" date="2006-09" db="EMBL/GenBank/DDBJ databases">
        <authorList>
            <person name="Emerson D."/>
            <person name="Ferriera S."/>
            <person name="Johnson J."/>
            <person name="Kravitz S."/>
            <person name="Halpern A."/>
            <person name="Remington K."/>
            <person name="Beeson K."/>
            <person name="Tran B."/>
            <person name="Rogers Y.-H."/>
            <person name="Friedman R."/>
            <person name="Venter J.C."/>
        </authorList>
    </citation>
    <scope>NUCLEOTIDE SEQUENCE [LARGE SCALE GENOMIC DNA]</scope>
    <source>
        <strain evidence="5 6">PV-1</strain>
    </source>
</reference>
<dbReference type="PROSITE" id="PS50887">
    <property type="entry name" value="GGDEF"/>
    <property type="match status" value="1"/>
</dbReference>
<dbReference type="GO" id="GO:0043709">
    <property type="term" value="P:cell adhesion involved in single-species biofilm formation"/>
    <property type="evidence" value="ECO:0007669"/>
    <property type="project" value="TreeGrafter"/>
</dbReference>
<proteinExistence type="predicted"/>
<dbReference type="eggNOG" id="COG3706">
    <property type="taxonomic scope" value="Bacteria"/>
</dbReference>
<sequence length="592" mass="66507">MCLLLLATQFVSALCQAEPLIDLSSDMEGVSTQAEVRYLEDAKHDYTLEQVRSEPLAAKFAPLPQGKSNFGVSSSDFWLRIDVKNSGNTPLSWYLEAIYPQWDHVSFYMDGAKPLTGGDHVAFAQRAVAAESNLYPVNTPPGVKQRIWVHFSYQLPGLAETQLRLWTPNAFYLHYAKRYFVIGGFVGIGILLVLYNLLIGYSTRMPEYIWYTSYVMAAVMSLITLTGLGYRYLWPSMTWFSDFSPLLFPLLTLLLATQFTRMFLCTRDSRFIDRVLQAVFIAGGLALLCYLFGWRDYALKLVFLCAFLTIFYPLIGLWQYRRGRLDARFYVAGWSVWSLAMLIAMLRNTAVIPSDFATSFAPALGFFIEGVLLSFALADRINRLMNEKETMELMHIEHLEQEQETLERVVLERTAALEQAMRDTEHLARTDALTGALNRRACFESGETEFDRARRYNTPLAVVMIDLDLFKSINDNYGHATGDAVLVAVVETLRGMTRTVDTIGRIGGEEFIVLLPQTSLQDAAALTERYRGAIGQLEVTLDDLAIKVTASFGVACVDVTGETLTQAIGRADAALYRAKSRGRNCIELAEGP</sequence>
<dbReference type="PANTHER" id="PTHR45138:SF9">
    <property type="entry name" value="DIGUANYLATE CYCLASE DGCM-RELATED"/>
    <property type="match status" value="1"/>
</dbReference>
<comment type="caution">
    <text evidence="5">The sequence shown here is derived from an EMBL/GenBank/DDBJ whole genome shotgun (WGS) entry which is preliminary data.</text>
</comment>
<accession>Q0F205</accession>
<dbReference type="Proteomes" id="UP000005297">
    <property type="component" value="Unassembled WGS sequence"/>
</dbReference>
<dbReference type="AlphaFoldDB" id="Q0F205"/>
<dbReference type="InterPro" id="IPR011622">
    <property type="entry name" value="7TMR_DISM_rcpt_extracell_dom2"/>
</dbReference>
<comment type="catalytic activity">
    <reaction evidence="2">
        <text>2 GTP = 3',3'-c-di-GMP + 2 diphosphate</text>
        <dbReference type="Rhea" id="RHEA:24898"/>
        <dbReference type="ChEBI" id="CHEBI:33019"/>
        <dbReference type="ChEBI" id="CHEBI:37565"/>
        <dbReference type="ChEBI" id="CHEBI:58805"/>
        <dbReference type="EC" id="2.7.7.65"/>
    </reaction>
</comment>
<evidence type="ECO:0000313" key="5">
    <source>
        <dbReference type="EMBL" id="EAU55745.1"/>
    </source>
</evidence>
<name>Q0F205_9PROT</name>
<dbReference type="HOGENOM" id="CLU_000445_105_4_0"/>
<feature type="transmembrane region" description="Helical" evidence="3">
    <location>
        <begin position="329"/>
        <end position="347"/>
    </location>
</feature>
<keyword evidence="3" id="KW-0812">Transmembrane</keyword>
<feature type="transmembrane region" description="Helical" evidence="3">
    <location>
        <begin position="359"/>
        <end position="378"/>
    </location>
</feature>
<dbReference type="Gene3D" id="3.30.70.270">
    <property type="match status" value="1"/>
</dbReference>
<dbReference type="EMBL" id="AATS01000002">
    <property type="protein sequence ID" value="EAU55745.1"/>
    <property type="molecule type" value="Genomic_DNA"/>
</dbReference>
<dbReference type="RefSeq" id="WP_009850764.1">
    <property type="nucleotide sequence ID" value="NZ_DS022295.1"/>
</dbReference>
<dbReference type="STRING" id="314344.AL013_05325"/>
<evidence type="ECO:0000259" key="4">
    <source>
        <dbReference type="PROSITE" id="PS50887"/>
    </source>
</evidence>
<dbReference type="FunFam" id="3.30.70.270:FF:000001">
    <property type="entry name" value="Diguanylate cyclase domain protein"/>
    <property type="match status" value="1"/>
</dbReference>